<name>A0A0Q3G353_BRADI</name>
<dbReference type="EnsemblPlants" id="KQK05719">
    <property type="protein sequence ID" value="KQK05719"/>
    <property type="gene ID" value="BRADI_2g22119v3"/>
</dbReference>
<evidence type="ECO:0000259" key="1">
    <source>
        <dbReference type="Pfam" id="PF03478"/>
    </source>
</evidence>
<gene>
    <name evidence="2" type="ORF">BRADI_2g22119v3</name>
</gene>
<evidence type="ECO:0000313" key="4">
    <source>
        <dbReference type="Proteomes" id="UP000008810"/>
    </source>
</evidence>
<dbReference type="PANTHER" id="PTHR33127:SF37">
    <property type="entry name" value="DUF295 DOMAIN-CONTAINING PROTEIN"/>
    <property type="match status" value="1"/>
</dbReference>
<dbReference type="EMBL" id="CM000881">
    <property type="protein sequence ID" value="KQK05719.1"/>
    <property type="molecule type" value="Genomic_DNA"/>
</dbReference>
<dbReference type="Proteomes" id="UP000008810">
    <property type="component" value="Chromosome 2"/>
</dbReference>
<protein>
    <recommendedName>
        <fullName evidence="1">KIB1-4 beta-propeller domain-containing protein</fullName>
    </recommendedName>
</protein>
<evidence type="ECO:0000313" key="3">
    <source>
        <dbReference type="EnsemblPlants" id="KQK05719"/>
    </source>
</evidence>
<dbReference type="Pfam" id="PF03478">
    <property type="entry name" value="Beta-prop_KIB1-4"/>
    <property type="match status" value="1"/>
</dbReference>
<dbReference type="InterPro" id="IPR005174">
    <property type="entry name" value="KIB1-4_b-propeller"/>
</dbReference>
<sequence length="328" mass="36157">MAAPRPDPRQTPAAHGVLRSLPLLVFEHQPNHTTTETAAAADDCGYEMLMFSVSEERSIIRTETTQSPLPEIMATKDRMCFSTPQGWTWLWHPLTGEMLPLPPIREDHFIPTNARCLLTHASLAAHPADDCAVVLLDNDDLDMWFCRIHDGAWGHHAYDIGDFPAHPAAAAATGDATNSNKMPIPMVATSVDTEIGGLPEGMYSAVLWLLEFLGEIFQVSVCFRVFDPDDVGAVLVHKMDFGLRRLRGVHDIGDNVFLLPDKGGNGALCPASTCGLAGNRVYFMKNFKEDDADICVYEIGEQTMEVVQAHDLDLLLVRTCPYWIVPSS</sequence>
<feature type="domain" description="KIB1-4 beta-propeller" evidence="1">
    <location>
        <begin position="61"/>
        <end position="297"/>
    </location>
</feature>
<reference evidence="2" key="2">
    <citation type="submission" date="2017-06" db="EMBL/GenBank/DDBJ databases">
        <title>WGS assembly of Brachypodium distachyon.</title>
        <authorList>
            <consortium name="The International Brachypodium Initiative"/>
            <person name="Lucas S."/>
            <person name="Harmon-Smith M."/>
            <person name="Lail K."/>
            <person name="Tice H."/>
            <person name="Grimwood J."/>
            <person name="Bruce D."/>
            <person name="Barry K."/>
            <person name="Shu S."/>
            <person name="Lindquist E."/>
            <person name="Wang M."/>
            <person name="Pitluck S."/>
            <person name="Vogel J.P."/>
            <person name="Garvin D.F."/>
            <person name="Mockler T.C."/>
            <person name="Schmutz J."/>
            <person name="Rokhsar D."/>
            <person name="Bevan M.W."/>
        </authorList>
    </citation>
    <scope>NUCLEOTIDE SEQUENCE</scope>
    <source>
        <strain evidence="2">Bd21</strain>
    </source>
</reference>
<keyword evidence="4" id="KW-1185">Reference proteome</keyword>
<organism evidence="2">
    <name type="scientific">Brachypodium distachyon</name>
    <name type="common">Purple false brome</name>
    <name type="synonym">Trachynia distachya</name>
    <dbReference type="NCBI Taxonomy" id="15368"/>
    <lineage>
        <taxon>Eukaryota</taxon>
        <taxon>Viridiplantae</taxon>
        <taxon>Streptophyta</taxon>
        <taxon>Embryophyta</taxon>
        <taxon>Tracheophyta</taxon>
        <taxon>Spermatophyta</taxon>
        <taxon>Magnoliopsida</taxon>
        <taxon>Liliopsida</taxon>
        <taxon>Poales</taxon>
        <taxon>Poaceae</taxon>
        <taxon>BOP clade</taxon>
        <taxon>Pooideae</taxon>
        <taxon>Stipodae</taxon>
        <taxon>Brachypodieae</taxon>
        <taxon>Brachypodium</taxon>
    </lineage>
</organism>
<dbReference type="OrthoDB" id="683321at2759"/>
<reference evidence="3" key="3">
    <citation type="submission" date="2018-08" db="UniProtKB">
        <authorList>
            <consortium name="EnsemblPlants"/>
        </authorList>
    </citation>
    <scope>IDENTIFICATION</scope>
    <source>
        <strain evidence="3">cv. Bd21</strain>
    </source>
</reference>
<dbReference type="AlphaFoldDB" id="A0A0Q3G353"/>
<reference evidence="2 3" key="1">
    <citation type="journal article" date="2010" name="Nature">
        <title>Genome sequencing and analysis of the model grass Brachypodium distachyon.</title>
        <authorList>
            <consortium name="International Brachypodium Initiative"/>
        </authorList>
    </citation>
    <scope>NUCLEOTIDE SEQUENCE [LARGE SCALE GENOMIC DNA]</scope>
    <source>
        <strain evidence="2 3">Bd21</strain>
    </source>
</reference>
<dbReference type="Gramene" id="KQK05719">
    <property type="protein sequence ID" value="KQK05719"/>
    <property type="gene ID" value="BRADI_2g22119v3"/>
</dbReference>
<proteinExistence type="predicted"/>
<dbReference type="InParanoid" id="A0A0Q3G353"/>
<accession>A0A0Q3G353</accession>
<evidence type="ECO:0000313" key="2">
    <source>
        <dbReference type="EMBL" id="KQK05719.1"/>
    </source>
</evidence>
<dbReference type="PANTHER" id="PTHR33127">
    <property type="entry name" value="TRANSMEMBRANE PROTEIN"/>
    <property type="match status" value="1"/>
</dbReference>